<name>A0A816Q287_9BILA</name>
<gene>
    <name evidence="7" type="ORF">MBJ925_LOCUS14066</name>
</gene>
<dbReference type="GO" id="GO:0005576">
    <property type="term" value="C:extracellular region"/>
    <property type="evidence" value="ECO:0007669"/>
    <property type="project" value="TreeGrafter"/>
</dbReference>
<accession>A0A816Q287</accession>
<sequence length="404" mass="43561">MVLHGRLLYAWLPLLVFLLQVFHGSFAKGCCSDNNGGCGKNALCSEDPTTSAVKCTCKTGYTNTGCDAKVVCKDSCTINNGGCGPRAACSHHAKTNAVICTFNIPANAKWEQNGVTVAGGHGQGGSTNQLNWPSGLFVDDDQTVLIADNWNHRIMQWKNGDTTNGQVVAGGNGQGKGLHQCNSPIDVLIDKETDSLIICDRGNQRVVRLSRRSGTTQGEVLIDNIDFFGLAMDEQRYLYVSDTKKHEVRRYQFGEKNGTLVAGGNGKGDGLNQLNYPTYLFVDRQQNVYVSDTDNHRVMKWNKGAKEGIVVAGGQGYGTALTQLNSPYGLFVDTLGTVYVADEVNNRVMRWTQGATQGTVIAGGNGRGAGANQLNVPIGLSFDRHGNLYVVDAGNHCVQRFSIE</sequence>
<dbReference type="Pfam" id="PF01436">
    <property type="entry name" value="NHL"/>
    <property type="match status" value="2"/>
</dbReference>
<dbReference type="Gene3D" id="2.120.10.30">
    <property type="entry name" value="TolB, C-terminal domain"/>
    <property type="match status" value="2"/>
</dbReference>
<feature type="repeat" description="NHL" evidence="4">
    <location>
        <begin position="367"/>
        <end position="404"/>
    </location>
</feature>
<evidence type="ECO:0000256" key="3">
    <source>
        <dbReference type="ARBA" id="ARBA00023180"/>
    </source>
</evidence>
<dbReference type="CDD" id="cd05819">
    <property type="entry name" value="NHL"/>
    <property type="match status" value="1"/>
</dbReference>
<comment type="caution">
    <text evidence="7">The sequence shown here is derived from an EMBL/GenBank/DDBJ whole genome shotgun (WGS) entry which is preliminary data.</text>
</comment>
<feature type="chain" id="PRO_5032493185" description="EGF-like domain-containing protein" evidence="5">
    <location>
        <begin position="28"/>
        <end position="404"/>
    </location>
</feature>
<dbReference type="SUPFAM" id="SSF101898">
    <property type="entry name" value="NHL repeat"/>
    <property type="match status" value="1"/>
</dbReference>
<evidence type="ECO:0000259" key="6">
    <source>
        <dbReference type="PROSITE" id="PS01186"/>
    </source>
</evidence>
<evidence type="ECO:0000256" key="5">
    <source>
        <dbReference type="SAM" id="SignalP"/>
    </source>
</evidence>
<evidence type="ECO:0000256" key="2">
    <source>
        <dbReference type="ARBA" id="ARBA00022737"/>
    </source>
</evidence>
<dbReference type="PROSITE" id="PS01186">
    <property type="entry name" value="EGF_2"/>
    <property type="match status" value="1"/>
</dbReference>
<evidence type="ECO:0000256" key="1">
    <source>
        <dbReference type="ARBA" id="ARBA00022729"/>
    </source>
</evidence>
<feature type="signal peptide" evidence="5">
    <location>
        <begin position="1"/>
        <end position="27"/>
    </location>
</feature>
<dbReference type="PANTHER" id="PTHR10680">
    <property type="entry name" value="PEPTIDYL-GLYCINE ALPHA-AMIDATING MONOOXYGENASE"/>
    <property type="match status" value="1"/>
</dbReference>
<dbReference type="Gene3D" id="2.10.25.10">
    <property type="entry name" value="Laminin"/>
    <property type="match status" value="1"/>
</dbReference>
<reference evidence="7" key="1">
    <citation type="submission" date="2021-02" db="EMBL/GenBank/DDBJ databases">
        <authorList>
            <person name="Nowell W R."/>
        </authorList>
    </citation>
    <scope>NUCLEOTIDE SEQUENCE</scope>
</reference>
<dbReference type="InterPro" id="IPR011042">
    <property type="entry name" value="6-blade_b-propeller_TolB-like"/>
</dbReference>
<protein>
    <recommendedName>
        <fullName evidence="6">EGF-like domain-containing protein</fullName>
    </recommendedName>
</protein>
<keyword evidence="3" id="KW-0325">Glycoprotein</keyword>
<dbReference type="EMBL" id="CAJNRE010006517">
    <property type="protein sequence ID" value="CAF2056171.1"/>
    <property type="molecule type" value="Genomic_DNA"/>
</dbReference>
<evidence type="ECO:0000313" key="7">
    <source>
        <dbReference type="EMBL" id="CAF2056171.1"/>
    </source>
</evidence>
<dbReference type="PANTHER" id="PTHR10680:SF28">
    <property type="entry name" value="SMP-30_GLUCONOLACTONASE_LRE-LIKE REGION DOMAIN-CONTAINING PROTEIN"/>
    <property type="match status" value="1"/>
</dbReference>
<feature type="repeat" description="NHL" evidence="4">
    <location>
        <begin position="124"/>
        <end position="160"/>
    </location>
</feature>
<dbReference type="Gene3D" id="2.40.10.500">
    <property type="match status" value="1"/>
</dbReference>
<dbReference type="InterPro" id="IPR001258">
    <property type="entry name" value="NHL_repeat"/>
</dbReference>
<organism evidence="7 8">
    <name type="scientific">Rotaria magnacalcarata</name>
    <dbReference type="NCBI Taxonomy" id="392030"/>
    <lineage>
        <taxon>Eukaryota</taxon>
        <taxon>Metazoa</taxon>
        <taxon>Spiralia</taxon>
        <taxon>Gnathifera</taxon>
        <taxon>Rotifera</taxon>
        <taxon>Eurotatoria</taxon>
        <taxon>Bdelloidea</taxon>
        <taxon>Philodinida</taxon>
        <taxon>Philodinidae</taxon>
        <taxon>Rotaria</taxon>
    </lineage>
</organism>
<keyword evidence="1 5" id="KW-0732">Signal</keyword>
<dbReference type="InterPro" id="IPR000742">
    <property type="entry name" value="EGF"/>
</dbReference>
<dbReference type="AlphaFoldDB" id="A0A816Q287"/>
<keyword evidence="2" id="KW-0677">Repeat</keyword>
<evidence type="ECO:0000256" key="4">
    <source>
        <dbReference type="PROSITE-ProRule" id="PRU00504"/>
    </source>
</evidence>
<dbReference type="PROSITE" id="PS51125">
    <property type="entry name" value="NHL"/>
    <property type="match status" value="3"/>
</dbReference>
<proteinExistence type="predicted"/>
<dbReference type="Proteomes" id="UP000663824">
    <property type="component" value="Unassembled WGS sequence"/>
</dbReference>
<feature type="repeat" description="NHL" evidence="4">
    <location>
        <begin position="267"/>
        <end position="304"/>
    </location>
</feature>
<evidence type="ECO:0000313" key="8">
    <source>
        <dbReference type="Proteomes" id="UP000663824"/>
    </source>
</evidence>
<feature type="domain" description="EGF-like" evidence="6">
    <location>
        <begin position="55"/>
        <end position="66"/>
    </location>
</feature>